<dbReference type="SFLD" id="SFLDG00358">
    <property type="entry name" value="Main_(cytGST)"/>
    <property type="match status" value="1"/>
</dbReference>
<dbReference type="PANTHER" id="PTHR44051:SF8">
    <property type="entry name" value="GLUTATHIONE S-TRANSFERASE GSTA"/>
    <property type="match status" value="1"/>
</dbReference>
<dbReference type="RefSeq" id="WP_102242828.1">
    <property type="nucleotide sequence ID" value="NZ_CP025704.1"/>
</dbReference>
<name>A0A2K9NPV1_BACTC</name>
<dbReference type="InterPro" id="IPR040079">
    <property type="entry name" value="Glutathione_S-Trfase"/>
</dbReference>
<dbReference type="Proteomes" id="UP000235584">
    <property type="component" value="Chromosome"/>
</dbReference>
<keyword evidence="1" id="KW-0808">Transferase</keyword>
<dbReference type="KEGG" id="bsto:C0V70_05280"/>
<dbReference type="Pfam" id="PF00043">
    <property type="entry name" value="GST_C"/>
    <property type="match status" value="1"/>
</dbReference>
<dbReference type="OrthoDB" id="5291630at2"/>
<dbReference type="GO" id="GO:0016740">
    <property type="term" value="F:transferase activity"/>
    <property type="evidence" value="ECO:0007669"/>
    <property type="project" value="UniProtKB-KW"/>
</dbReference>
<dbReference type="InterPro" id="IPR004045">
    <property type="entry name" value="Glutathione_S-Trfase_N"/>
</dbReference>
<dbReference type="SFLD" id="SFLDS00019">
    <property type="entry name" value="Glutathione_Transferase_(cytos"/>
    <property type="match status" value="1"/>
</dbReference>
<dbReference type="Gene3D" id="3.40.30.10">
    <property type="entry name" value="Glutaredoxin"/>
    <property type="match status" value="1"/>
</dbReference>
<dbReference type="FunFam" id="3.40.30.10:FF:000016">
    <property type="entry name" value="Glutathione S-transferase F2"/>
    <property type="match status" value="1"/>
</dbReference>
<dbReference type="EMBL" id="CP025704">
    <property type="protein sequence ID" value="AUN97533.1"/>
    <property type="molecule type" value="Genomic_DNA"/>
</dbReference>
<dbReference type="PROSITE" id="PS50405">
    <property type="entry name" value="GST_CTER"/>
    <property type="match status" value="1"/>
</dbReference>
<accession>A0A2K9NPV1</accession>
<dbReference type="AlphaFoldDB" id="A0A2K9NPV1"/>
<reference evidence="3 4" key="1">
    <citation type="submission" date="2018-01" db="EMBL/GenBank/DDBJ databases">
        <title>Complete genome sequence of Bacteriovorax stolpii DSM12778.</title>
        <authorList>
            <person name="Tang B."/>
            <person name="Chang J."/>
        </authorList>
    </citation>
    <scope>NUCLEOTIDE SEQUENCE [LARGE SCALE GENOMIC DNA]</scope>
    <source>
        <strain evidence="3 4">DSM 12778</strain>
    </source>
</reference>
<sequence>MITLYGPARSSAGRCLWCLEEAGVAYENKQVDMRTKEHKSEAFLALNPNGKVPALVDGNTTLFESMAINFYIADKYKPELLGMSAEERALSYQWSFWASSELQDPIIQVFIQKVFMPEEKRSQTVIDENMAKLPAYFQVLDNALANKTYLNGKNFSLADLNTASVVSIAPHIGLDMSPYKNVNLWLNAIGERPAFQAYSNLRKG</sequence>
<comment type="similarity">
    <text evidence="2">Belongs to the GST superfamily.</text>
</comment>
<evidence type="ECO:0008006" key="5">
    <source>
        <dbReference type="Google" id="ProtNLM"/>
    </source>
</evidence>
<protein>
    <recommendedName>
        <fullName evidence="5">Glutathione S-transferase</fullName>
    </recommendedName>
</protein>
<dbReference type="InterPro" id="IPR010987">
    <property type="entry name" value="Glutathione-S-Trfase_C-like"/>
</dbReference>
<dbReference type="SUPFAM" id="SSF52833">
    <property type="entry name" value="Thioredoxin-like"/>
    <property type="match status" value="1"/>
</dbReference>
<dbReference type="PROSITE" id="PS50404">
    <property type="entry name" value="GST_NTER"/>
    <property type="match status" value="1"/>
</dbReference>
<gene>
    <name evidence="3" type="ORF">C0V70_05280</name>
</gene>
<keyword evidence="4" id="KW-1185">Reference proteome</keyword>
<dbReference type="PANTHER" id="PTHR44051">
    <property type="entry name" value="GLUTATHIONE S-TRANSFERASE-RELATED"/>
    <property type="match status" value="1"/>
</dbReference>
<dbReference type="InterPro" id="IPR036282">
    <property type="entry name" value="Glutathione-S-Trfase_C_sf"/>
</dbReference>
<dbReference type="Pfam" id="PF02798">
    <property type="entry name" value="GST_N"/>
    <property type="match status" value="1"/>
</dbReference>
<dbReference type="InterPro" id="IPR004046">
    <property type="entry name" value="GST_C"/>
</dbReference>
<proteinExistence type="inferred from homology"/>
<organism evidence="3 4">
    <name type="scientific">Bacteriovorax stolpii</name>
    <name type="common">Bdellovibrio stolpii</name>
    <dbReference type="NCBI Taxonomy" id="960"/>
    <lineage>
        <taxon>Bacteria</taxon>
        <taxon>Pseudomonadati</taxon>
        <taxon>Bdellovibrionota</taxon>
        <taxon>Bacteriovoracia</taxon>
        <taxon>Bacteriovoracales</taxon>
        <taxon>Bacteriovoracaceae</taxon>
        <taxon>Bacteriovorax</taxon>
    </lineage>
</organism>
<evidence type="ECO:0000256" key="2">
    <source>
        <dbReference type="RuleBase" id="RU003494"/>
    </source>
</evidence>
<dbReference type="Gene3D" id="1.20.1050.10">
    <property type="match status" value="1"/>
</dbReference>
<evidence type="ECO:0000256" key="1">
    <source>
        <dbReference type="ARBA" id="ARBA00022679"/>
    </source>
</evidence>
<dbReference type="InterPro" id="IPR036249">
    <property type="entry name" value="Thioredoxin-like_sf"/>
</dbReference>
<evidence type="ECO:0000313" key="3">
    <source>
        <dbReference type="EMBL" id="AUN97533.1"/>
    </source>
</evidence>
<dbReference type="SFLD" id="SFLDG01150">
    <property type="entry name" value="Main.1:_Beta-like"/>
    <property type="match status" value="1"/>
</dbReference>
<dbReference type="SUPFAM" id="SSF47616">
    <property type="entry name" value="GST C-terminal domain-like"/>
    <property type="match status" value="1"/>
</dbReference>
<dbReference type="CDD" id="cd03046">
    <property type="entry name" value="GST_N_GTT1_like"/>
    <property type="match status" value="1"/>
</dbReference>
<evidence type="ECO:0000313" key="4">
    <source>
        <dbReference type="Proteomes" id="UP000235584"/>
    </source>
</evidence>